<dbReference type="Pfam" id="PF11679">
    <property type="entry name" value="DUF3275"/>
    <property type="match status" value="1"/>
</dbReference>
<name>A0A380MVZ9_9GAMM</name>
<evidence type="ECO:0000313" key="2">
    <source>
        <dbReference type="Proteomes" id="UP000254601"/>
    </source>
</evidence>
<proteinExistence type="predicted"/>
<sequence length="244" mass="27302">MNTETFTIYGTLVIHYVNGRNGLFPIGTLKSAVGTFRVRSKWIANLEDGEYKGQFAISEFSLYSYHVYGENRTTIGILIDEYWLDDAALGKQAEPEILPDPVEEEGRNTQPVIEPEPAKLETIEAVSEQTKVDLEQDETNEEGYTPVSVNGVVVAMTRHSNIDVAPQQNIQNNPPVSSSSTAEAEIDQEKVDFLSSFDAEWTYGRPYKVDTTLSRQDIRDCRVALMSLGYRFDALKQVYVGGDS</sequence>
<dbReference type="AlphaFoldDB" id="A0A380MVZ9"/>
<reference evidence="1 2" key="1">
    <citation type="submission" date="2018-06" db="EMBL/GenBank/DDBJ databases">
        <authorList>
            <consortium name="Pathogen Informatics"/>
            <person name="Doyle S."/>
        </authorList>
    </citation>
    <scope>NUCLEOTIDE SEQUENCE [LARGE SCALE GENOMIC DNA]</scope>
    <source>
        <strain evidence="1 2">NCTC13337</strain>
    </source>
</reference>
<dbReference type="Proteomes" id="UP000254601">
    <property type="component" value="Unassembled WGS sequence"/>
</dbReference>
<dbReference type="EMBL" id="UHIC01000001">
    <property type="protein sequence ID" value="SUO96735.1"/>
    <property type="molecule type" value="Genomic_DNA"/>
</dbReference>
<dbReference type="OrthoDB" id="8445945at2"/>
<gene>
    <name evidence="1" type="ORF">NCTC13337_01994</name>
</gene>
<evidence type="ECO:0000313" key="1">
    <source>
        <dbReference type="EMBL" id="SUO96735.1"/>
    </source>
</evidence>
<keyword evidence="2" id="KW-1185">Reference proteome</keyword>
<dbReference type="RefSeq" id="WP_072577302.1">
    <property type="nucleotide sequence ID" value="NZ_LWHB01000154.1"/>
</dbReference>
<organism evidence="1 2">
    <name type="scientific">Suttonella ornithocola</name>
    <dbReference type="NCBI Taxonomy" id="279832"/>
    <lineage>
        <taxon>Bacteria</taxon>
        <taxon>Pseudomonadati</taxon>
        <taxon>Pseudomonadota</taxon>
        <taxon>Gammaproteobacteria</taxon>
        <taxon>Cardiobacteriales</taxon>
        <taxon>Cardiobacteriaceae</taxon>
        <taxon>Suttonella</taxon>
    </lineage>
</organism>
<protein>
    <submittedName>
        <fullName evidence="1">Protein of uncharacterized function (DUF3275)</fullName>
    </submittedName>
</protein>
<dbReference type="InterPro" id="IPR021693">
    <property type="entry name" value="DUF3275"/>
</dbReference>
<accession>A0A380MVZ9</accession>